<gene>
    <name evidence="1" type="ORF">ACFSKK_19100</name>
</gene>
<dbReference type="RefSeq" id="WP_098798218.1">
    <property type="nucleotide sequence ID" value="NZ_CP095550.1"/>
</dbReference>
<proteinExistence type="predicted"/>
<evidence type="ECO:0000313" key="1">
    <source>
        <dbReference type="EMBL" id="MFD2215795.1"/>
    </source>
</evidence>
<dbReference type="Proteomes" id="UP001597318">
    <property type="component" value="Unassembled WGS sequence"/>
</dbReference>
<evidence type="ECO:0000313" key="2">
    <source>
        <dbReference type="Proteomes" id="UP001597318"/>
    </source>
</evidence>
<dbReference type="Pfam" id="PF13040">
    <property type="entry name" value="Fur_reg_FbpB"/>
    <property type="match status" value="1"/>
</dbReference>
<dbReference type="InterPro" id="IPR025004">
    <property type="entry name" value="SenN/SenS"/>
</dbReference>
<organism evidence="1 2">
    <name type="scientific">Metabacillus endolithicus</name>
    <dbReference type="NCBI Taxonomy" id="1535204"/>
    <lineage>
        <taxon>Bacteria</taxon>
        <taxon>Bacillati</taxon>
        <taxon>Bacillota</taxon>
        <taxon>Bacilli</taxon>
        <taxon>Bacillales</taxon>
        <taxon>Bacillaceae</taxon>
        <taxon>Metabacillus</taxon>
    </lineage>
</organism>
<accession>A0ABW5C1U0</accession>
<name>A0ABW5C1U0_9BACI</name>
<sequence length="47" mass="5612">MVKKVSMEDLIRKNKEELLKDKTQMDRIEKRIDQKYLSQSKQTGGDK</sequence>
<comment type="caution">
    <text evidence="1">The sequence shown here is derived from an EMBL/GenBank/DDBJ whole genome shotgun (WGS) entry which is preliminary data.</text>
</comment>
<reference evidence="2" key="1">
    <citation type="journal article" date="2019" name="Int. J. Syst. Evol. Microbiol.">
        <title>The Global Catalogue of Microorganisms (GCM) 10K type strain sequencing project: providing services to taxonomists for standard genome sequencing and annotation.</title>
        <authorList>
            <consortium name="The Broad Institute Genomics Platform"/>
            <consortium name="The Broad Institute Genome Sequencing Center for Infectious Disease"/>
            <person name="Wu L."/>
            <person name="Ma J."/>
        </authorList>
    </citation>
    <scope>NUCLEOTIDE SEQUENCE [LARGE SCALE GENOMIC DNA]</scope>
    <source>
        <strain evidence="2">CGMCC 1.15474</strain>
    </source>
</reference>
<keyword evidence="2" id="KW-1185">Reference proteome</keyword>
<dbReference type="EMBL" id="JBHUIK010000005">
    <property type="protein sequence ID" value="MFD2215795.1"/>
    <property type="molecule type" value="Genomic_DNA"/>
</dbReference>
<protein>
    <submittedName>
        <fullName evidence="1">FbpB family small basic protein</fullName>
    </submittedName>
</protein>